<dbReference type="EMBL" id="JAUESC010000382">
    <property type="protein sequence ID" value="KAK0586440.1"/>
    <property type="molecule type" value="Genomic_DNA"/>
</dbReference>
<feature type="region of interest" description="Disordered" evidence="1">
    <location>
        <begin position="1"/>
        <end position="31"/>
    </location>
</feature>
<comment type="caution">
    <text evidence="3">The sequence shown here is derived from an EMBL/GenBank/DDBJ whole genome shotgun (WGS) entry which is preliminary data.</text>
</comment>
<proteinExistence type="predicted"/>
<dbReference type="Pfam" id="PF00385">
    <property type="entry name" value="Chromo"/>
    <property type="match status" value="1"/>
</dbReference>
<gene>
    <name evidence="3" type="ORF">LWI29_006931</name>
</gene>
<evidence type="ECO:0000256" key="1">
    <source>
        <dbReference type="SAM" id="MobiDB-lite"/>
    </source>
</evidence>
<reference evidence="3" key="2">
    <citation type="submission" date="2023-06" db="EMBL/GenBank/DDBJ databases">
        <authorList>
            <person name="Swenson N.G."/>
            <person name="Wegrzyn J.L."/>
            <person name="Mcevoy S.L."/>
        </authorList>
    </citation>
    <scope>NUCLEOTIDE SEQUENCE</scope>
    <source>
        <strain evidence="3">NS2018</strain>
        <tissue evidence="3">Leaf</tissue>
    </source>
</reference>
<reference evidence="3" key="1">
    <citation type="journal article" date="2022" name="Plant J.">
        <title>Strategies of tolerance reflected in two North American maple genomes.</title>
        <authorList>
            <person name="McEvoy S.L."/>
            <person name="Sezen U.U."/>
            <person name="Trouern-Trend A."/>
            <person name="McMahon S.M."/>
            <person name="Schaberg P.G."/>
            <person name="Yang J."/>
            <person name="Wegrzyn J.L."/>
            <person name="Swenson N.G."/>
        </authorList>
    </citation>
    <scope>NUCLEOTIDE SEQUENCE</scope>
    <source>
        <strain evidence="3">NS2018</strain>
    </source>
</reference>
<dbReference type="Gene3D" id="2.40.50.40">
    <property type="match status" value="1"/>
</dbReference>
<evidence type="ECO:0000259" key="2">
    <source>
        <dbReference type="PROSITE" id="PS50013"/>
    </source>
</evidence>
<dbReference type="Proteomes" id="UP001168877">
    <property type="component" value="Unassembled WGS sequence"/>
</dbReference>
<organism evidence="3 4">
    <name type="scientific">Acer saccharum</name>
    <name type="common">Sugar maple</name>
    <dbReference type="NCBI Taxonomy" id="4024"/>
    <lineage>
        <taxon>Eukaryota</taxon>
        <taxon>Viridiplantae</taxon>
        <taxon>Streptophyta</taxon>
        <taxon>Embryophyta</taxon>
        <taxon>Tracheophyta</taxon>
        <taxon>Spermatophyta</taxon>
        <taxon>Magnoliopsida</taxon>
        <taxon>eudicotyledons</taxon>
        <taxon>Gunneridae</taxon>
        <taxon>Pentapetalae</taxon>
        <taxon>rosids</taxon>
        <taxon>malvids</taxon>
        <taxon>Sapindales</taxon>
        <taxon>Sapindaceae</taxon>
        <taxon>Hippocastanoideae</taxon>
        <taxon>Acereae</taxon>
        <taxon>Acer</taxon>
    </lineage>
</organism>
<evidence type="ECO:0000313" key="3">
    <source>
        <dbReference type="EMBL" id="KAK0586440.1"/>
    </source>
</evidence>
<dbReference type="InterPro" id="IPR000953">
    <property type="entry name" value="Chromo/chromo_shadow_dom"/>
</dbReference>
<evidence type="ECO:0000313" key="4">
    <source>
        <dbReference type="Proteomes" id="UP001168877"/>
    </source>
</evidence>
<dbReference type="AlphaFoldDB" id="A0AA39SBP1"/>
<dbReference type="PROSITE" id="PS50013">
    <property type="entry name" value="CHROMO_2"/>
    <property type="match status" value="1"/>
</dbReference>
<dbReference type="InterPro" id="IPR016197">
    <property type="entry name" value="Chromo-like_dom_sf"/>
</dbReference>
<accession>A0AA39SBP1</accession>
<dbReference type="SUPFAM" id="SSF54160">
    <property type="entry name" value="Chromo domain-like"/>
    <property type="match status" value="1"/>
</dbReference>
<sequence length="141" mass="16306">MSYKELGQGSEKDEKVCGPEPSFPKVQGRRQGLIKVDSSNLEKCHKPLALPDGFKIYPTFHVSFLKPYYEEAGSSRAQQRPTPSVIKVKFEKTVENILDHRMFGESNLNRRTDFLVQWKGESELKATWKRGETLWQFENLV</sequence>
<dbReference type="InterPro" id="IPR023780">
    <property type="entry name" value="Chromo_domain"/>
</dbReference>
<keyword evidence="4" id="KW-1185">Reference proteome</keyword>
<protein>
    <recommendedName>
        <fullName evidence="2">Chromo domain-containing protein</fullName>
    </recommendedName>
</protein>
<name>A0AA39SBP1_ACESA</name>
<feature type="domain" description="Chromo" evidence="2">
    <location>
        <begin position="92"/>
        <end position="141"/>
    </location>
</feature>